<dbReference type="Proteomes" id="UP000559653">
    <property type="component" value="Unassembled WGS sequence"/>
</dbReference>
<evidence type="ECO:0000313" key="2">
    <source>
        <dbReference type="Proteomes" id="UP000559653"/>
    </source>
</evidence>
<name>A0AC60VYL9_9ARCH</name>
<comment type="caution">
    <text evidence="1">The sequence shown here is derived from an EMBL/GenBank/DDBJ whole genome shotgun (WGS) entry which is preliminary data.</text>
</comment>
<proteinExistence type="predicted"/>
<sequence length="49" mass="5414">MVSLSELRACKVCGNVFSILVGGTKISNCPQCDRTDLEIIEEDKELVQE</sequence>
<evidence type="ECO:0000313" key="1">
    <source>
        <dbReference type="EMBL" id="MBA4452452.1"/>
    </source>
</evidence>
<protein>
    <submittedName>
        <fullName evidence="1">Uncharacterized protein</fullName>
    </submittedName>
</protein>
<dbReference type="EMBL" id="JACEMZ010000024">
    <property type="protein sequence ID" value="MBA4452452.1"/>
    <property type="molecule type" value="Genomic_DNA"/>
</dbReference>
<accession>A0AC60VYL9</accession>
<gene>
    <name evidence="1" type="ORF">H2B03_04675</name>
</gene>
<organism evidence="1 2">
    <name type="scientific">Candidatus Nitrosomaritimum aestuariumsis</name>
    <dbReference type="NCBI Taxonomy" id="3342354"/>
    <lineage>
        <taxon>Archaea</taxon>
        <taxon>Nitrososphaerota</taxon>
        <taxon>Nitrososphaeria</taxon>
        <taxon>Nitrosopumilales</taxon>
        <taxon>Nitrosopumilaceae</taxon>
        <taxon>Candidatus Nitrosomaritimum</taxon>
    </lineage>
</organism>
<reference evidence="1 2" key="1">
    <citation type="journal article" date="2020" name="Appl. Environ. Microbiol.">
        <title>Genomic Characteristics of a Novel Species of Ammonia-Oxidizing Archaea from the Jiulong River Estuary.</title>
        <authorList>
            <person name="Zou D."/>
            <person name="Wan R."/>
            <person name="Han L."/>
            <person name="Xu M.N."/>
            <person name="Liu Y."/>
            <person name="Liu H."/>
            <person name="Kao S.J."/>
            <person name="Li M."/>
        </authorList>
    </citation>
    <scope>NUCLEOTIDE SEQUENCE [LARGE SCALE GENOMIC DNA]</scope>
    <source>
        <strain evidence="1">W1bin1</strain>
    </source>
</reference>